<organism evidence="1 2">
    <name type="scientific">Giardia intestinalis</name>
    <name type="common">Giardia lamblia</name>
    <dbReference type="NCBI Taxonomy" id="5741"/>
    <lineage>
        <taxon>Eukaryota</taxon>
        <taxon>Metamonada</taxon>
        <taxon>Diplomonadida</taxon>
        <taxon>Hexamitidae</taxon>
        <taxon>Giardiinae</taxon>
        <taxon>Giardia</taxon>
    </lineage>
</organism>
<dbReference type="SUPFAM" id="SSF57184">
    <property type="entry name" value="Growth factor receptor domain"/>
    <property type="match status" value="1"/>
</dbReference>
<gene>
    <name evidence="1" type="ORF">DHA2_152573</name>
</gene>
<dbReference type="VEuPathDB" id="GiardiaDB:GL50803_005812"/>
<proteinExistence type="predicted"/>
<accession>V6T7N2</accession>
<dbReference type="Pfam" id="PF03302">
    <property type="entry name" value="VSP"/>
    <property type="match status" value="1"/>
</dbReference>
<name>V6T7N2_GIAIN</name>
<sequence>VVSTEQSVVTCGDTTGVAITAGGNTYKGIADCAECSAPDAAPGAREDKVARCTKCGGNKYLKGNECVDKAQCDPNSTNKLVAVDDPENGNKCVSCSDNLNGGVANCATCSYDGQSKKIKCIKCTGNNYLKTTGEDTSCVQKDQCKDGFFPKDDSSAGNKCLPCNDSTDGIANCAMCALVTSQSGAALITCTTYVVGYKLSADKTKCEAASNCKTPGCKTCNNEGKENEVCTEYASGNYLTRRASA</sequence>
<reference evidence="2" key="1">
    <citation type="submission" date="2012-02" db="EMBL/GenBank/DDBJ databases">
        <title>Genome sequencing of Giardia lamblia Genotypes A2 and B isolates (DH and GS) and comparative analysis with the genomes of Genotypes A1 and E (WB and Pig).</title>
        <authorList>
            <person name="Adam R."/>
            <person name="Dahlstrom E."/>
            <person name="Martens C."/>
            <person name="Bruno D."/>
            <person name="Barbian K."/>
            <person name="Porcella S.F."/>
            <person name="Nash T."/>
        </authorList>
    </citation>
    <scope>NUCLEOTIDE SEQUENCE</scope>
    <source>
        <strain evidence="2">DH</strain>
    </source>
</reference>
<dbReference type="AlphaFoldDB" id="V6T7N2"/>
<feature type="non-terminal residue" evidence="1">
    <location>
        <position position="1"/>
    </location>
</feature>
<comment type="caution">
    <text evidence="1">The sequence shown here is derived from an EMBL/GenBank/DDBJ whole genome shotgun (WGS) entry which is preliminary data.</text>
</comment>
<evidence type="ECO:0000313" key="1">
    <source>
        <dbReference type="EMBL" id="ESU34871.1"/>
    </source>
</evidence>
<dbReference type="InterPro" id="IPR009030">
    <property type="entry name" value="Growth_fac_rcpt_cys_sf"/>
</dbReference>
<evidence type="ECO:0000313" key="2">
    <source>
        <dbReference type="Proteomes" id="UP000018320"/>
    </source>
</evidence>
<dbReference type="VEuPathDB" id="GiardiaDB:DHA2_152573"/>
<dbReference type="InterPro" id="IPR005127">
    <property type="entry name" value="Giardia_VSP"/>
</dbReference>
<reference evidence="1 2" key="2">
    <citation type="journal article" date="2013" name="Genome Biol. Evol.">
        <title>Genome sequencing of Giardia lamblia genotypes A2 and B isolates (DH and GS) and comparative analysis with the genomes of genotypes A1 and E (WB and Pig).</title>
        <authorList>
            <person name="Adam R.D."/>
            <person name="Dahlstrom E.W."/>
            <person name="Martens C.A."/>
            <person name="Bruno D.P."/>
            <person name="Barbian K.D."/>
            <person name="Ricklefs S.M."/>
            <person name="Hernandez M.M."/>
            <person name="Narla N.P."/>
            <person name="Patel R.B."/>
            <person name="Porcella S.F."/>
            <person name="Nash T.E."/>
        </authorList>
    </citation>
    <scope>NUCLEOTIDE SEQUENCE [LARGE SCALE GENOMIC DNA]</scope>
    <source>
        <strain evidence="1 2">DH</strain>
    </source>
</reference>
<dbReference type="EMBL" id="AHGT01000124">
    <property type="protein sequence ID" value="ESU34871.1"/>
    <property type="molecule type" value="Genomic_DNA"/>
</dbReference>
<dbReference type="Proteomes" id="UP000018320">
    <property type="component" value="Unassembled WGS sequence"/>
</dbReference>
<protein>
    <submittedName>
        <fullName evidence="1">Variant-specific surface protein</fullName>
    </submittedName>
</protein>